<feature type="region of interest" description="Disordered" evidence="1">
    <location>
        <begin position="1"/>
        <end position="47"/>
    </location>
</feature>
<feature type="compositionally biased region" description="Gly residues" evidence="1">
    <location>
        <begin position="96"/>
        <end position="120"/>
    </location>
</feature>
<evidence type="ECO:0000256" key="1">
    <source>
        <dbReference type="SAM" id="MobiDB-lite"/>
    </source>
</evidence>
<keyword evidence="3" id="KW-1185">Reference proteome</keyword>
<feature type="compositionally biased region" description="Low complexity" evidence="1">
    <location>
        <begin position="345"/>
        <end position="354"/>
    </location>
</feature>
<feature type="compositionally biased region" description="Basic and acidic residues" evidence="1">
    <location>
        <begin position="160"/>
        <end position="179"/>
    </location>
</feature>
<evidence type="ECO:0000313" key="2">
    <source>
        <dbReference type="EMBL" id="TFJ86181.1"/>
    </source>
</evidence>
<feature type="compositionally biased region" description="Basic residues" evidence="1">
    <location>
        <begin position="227"/>
        <end position="245"/>
    </location>
</feature>
<organism evidence="2 3">
    <name type="scientific">Nannochloropsis salina CCMP1776</name>
    <dbReference type="NCBI Taxonomy" id="1027361"/>
    <lineage>
        <taxon>Eukaryota</taxon>
        <taxon>Sar</taxon>
        <taxon>Stramenopiles</taxon>
        <taxon>Ochrophyta</taxon>
        <taxon>Eustigmatophyceae</taxon>
        <taxon>Eustigmatales</taxon>
        <taxon>Monodopsidaceae</taxon>
        <taxon>Microchloropsis</taxon>
        <taxon>Microchloropsis salina</taxon>
    </lineage>
</organism>
<protein>
    <recommendedName>
        <fullName evidence="4">NTF2 domain-containing protein</fullName>
    </recommendedName>
</protein>
<feature type="compositionally biased region" description="Basic and acidic residues" evidence="1">
    <location>
        <begin position="288"/>
        <end position="335"/>
    </location>
</feature>
<feature type="compositionally biased region" description="Basic and acidic residues" evidence="1">
    <location>
        <begin position="195"/>
        <end position="226"/>
    </location>
</feature>
<dbReference type="Proteomes" id="UP000355283">
    <property type="component" value="Unassembled WGS sequence"/>
</dbReference>
<accession>A0A4D9D374</accession>
<feature type="compositionally biased region" description="Basic residues" evidence="1">
    <location>
        <begin position="10"/>
        <end position="19"/>
    </location>
</feature>
<sequence>MSGSGGTHKQVSHPRHARSYHPDRPGVKANKEDIHTPKNDRGWGGAGAVGWGVLGAFGSLEKDTAAQVARKGTQDPSVKMVKNEKGLWVKVRVEDGGAGGRGRGRGGGIPVWGGEVGGLQGRNVKGEGVAADGEDERRRRIRSHSSSDASSPSAERRRRSWSERRRSSRSESSDEEGRRGRWKRERSSSRSSSRSWEEGKRRPGREREAGPGASEYKERRGGGRREGRFRRKSRSGSRERRRGRGRGGEASRSRERGLGGRHRGSPGRRERSEGRRRRGRSSSSEGGRAPRTERRSVSEGRREGKRDRSRSSDVRREMRRGGSGDRRGTERRGEGGSRGSRGRRSSSYSSSPEAFSERGSGRDREETGGQGGMEGVKEECSPADMSFTAAQLADRLVEVYNQKSSRRFEALAECFAPDVSLCLLKSGATVVKGVQALTASMPADYAKHTARVTRRLFITTSLPSEDPSFSMDFYPAGQGPGINAFGKGNVKLDTILVFEVKSDGRNVINQVWIAPDRDGIASRREDQGVVTELSVLSSKAFPQVAAVLQGRVKGKISYHMHDYLHMATIS</sequence>
<proteinExistence type="predicted"/>
<evidence type="ECO:0000313" key="3">
    <source>
        <dbReference type="Proteomes" id="UP000355283"/>
    </source>
</evidence>
<dbReference type="OrthoDB" id="10411565at2759"/>
<evidence type="ECO:0008006" key="4">
    <source>
        <dbReference type="Google" id="ProtNLM"/>
    </source>
</evidence>
<comment type="caution">
    <text evidence="2">The sequence shown here is derived from an EMBL/GenBank/DDBJ whole genome shotgun (WGS) entry which is preliminary data.</text>
</comment>
<dbReference type="EMBL" id="SDOX01000009">
    <property type="protein sequence ID" value="TFJ86181.1"/>
    <property type="molecule type" value="Genomic_DNA"/>
</dbReference>
<feature type="compositionally biased region" description="Low complexity" evidence="1">
    <location>
        <begin position="144"/>
        <end position="153"/>
    </location>
</feature>
<feature type="region of interest" description="Disordered" evidence="1">
    <location>
        <begin position="94"/>
        <end position="380"/>
    </location>
</feature>
<dbReference type="AlphaFoldDB" id="A0A4D9D374"/>
<feature type="compositionally biased region" description="Basic and acidic residues" evidence="1">
    <location>
        <begin position="20"/>
        <end position="41"/>
    </location>
</feature>
<feature type="compositionally biased region" description="Basic and acidic residues" evidence="1">
    <location>
        <begin position="246"/>
        <end position="258"/>
    </location>
</feature>
<gene>
    <name evidence="2" type="ORF">NSK_002389</name>
</gene>
<feature type="compositionally biased region" description="Basic and acidic residues" evidence="1">
    <location>
        <begin position="355"/>
        <end position="367"/>
    </location>
</feature>
<reference evidence="2 3" key="1">
    <citation type="submission" date="2019-01" db="EMBL/GenBank/DDBJ databases">
        <title>Nuclear Genome Assembly of the Microalgal Biofuel strain Nannochloropsis salina CCMP1776.</title>
        <authorList>
            <person name="Hovde B."/>
        </authorList>
    </citation>
    <scope>NUCLEOTIDE SEQUENCE [LARGE SCALE GENOMIC DNA]</scope>
    <source>
        <strain evidence="2 3">CCMP1776</strain>
    </source>
</reference>
<name>A0A4D9D374_9STRA</name>